<dbReference type="GO" id="GO:0001561">
    <property type="term" value="P:fatty acid alpha-oxidation"/>
    <property type="evidence" value="ECO:0007669"/>
    <property type="project" value="TreeGrafter"/>
</dbReference>
<comment type="catalytic activity">
    <reaction evidence="7">
        <text>2-hydroxyoctanoate + O2 = 2-oxooctanoate + H2O2</text>
        <dbReference type="Rhea" id="RHEA:67940"/>
        <dbReference type="ChEBI" id="CHEBI:15379"/>
        <dbReference type="ChEBI" id="CHEBI:16240"/>
        <dbReference type="ChEBI" id="CHEBI:133514"/>
        <dbReference type="ChEBI" id="CHEBI:176689"/>
    </reaction>
    <physiologicalReaction direction="left-to-right" evidence="7">
        <dbReference type="Rhea" id="RHEA:67941"/>
    </physiologicalReaction>
</comment>
<dbReference type="InterPro" id="IPR000262">
    <property type="entry name" value="FMN-dep_DH"/>
</dbReference>
<dbReference type="Gene3D" id="3.20.20.70">
    <property type="entry name" value="Aldolase class I"/>
    <property type="match status" value="1"/>
</dbReference>
<evidence type="ECO:0000256" key="4">
    <source>
        <dbReference type="ARBA" id="ARBA00023002"/>
    </source>
</evidence>
<feature type="binding site" evidence="9">
    <location>
        <begin position="84"/>
        <end position="86"/>
    </location>
    <ligand>
        <name>FMN</name>
        <dbReference type="ChEBI" id="CHEBI:58210"/>
    </ligand>
</feature>
<dbReference type="PROSITE" id="PS51349">
    <property type="entry name" value="FMN_HYDROXY_ACID_DH_2"/>
    <property type="match status" value="1"/>
</dbReference>
<reference evidence="12" key="1">
    <citation type="submission" date="2020-12" db="UniProtKB">
        <authorList>
            <consortium name="WormBaseParasite"/>
        </authorList>
    </citation>
    <scope>IDENTIFICATION</scope>
    <source>
        <strain evidence="12">MHco3</strain>
    </source>
</reference>
<feature type="binding site" evidence="9">
    <location>
        <position position="264"/>
    </location>
    <ligand>
        <name>FMN</name>
        <dbReference type="ChEBI" id="CHEBI:58210"/>
    </ligand>
</feature>
<dbReference type="GO" id="GO:0003973">
    <property type="term" value="F:(S)-2-hydroxy-acid oxidase activity"/>
    <property type="evidence" value="ECO:0007669"/>
    <property type="project" value="UniProtKB-EC"/>
</dbReference>
<feature type="binding site" evidence="9">
    <location>
        <position position="31"/>
    </location>
    <ligand>
        <name>glyoxylate</name>
        <dbReference type="ChEBI" id="CHEBI:36655"/>
    </ligand>
</feature>
<evidence type="ECO:0000313" key="11">
    <source>
        <dbReference type="Proteomes" id="UP000025227"/>
    </source>
</evidence>
<feature type="binding site" evidence="9">
    <location>
        <position position="113"/>
    </location>
    <ligand>
        <name>FMN</name>
        <dbReference type="ChEBI" id="CHEBI:58210"/>
    </ligand>
</feature>
<proteinExistence type="inferred from homology"/>
<evidence type="ECO:0000256" key="3">
    <source>
        <dbReference type="ARBA" id="ARBA00022643"/>
    </source>
</evidence>
<dbReference type="OMA" id="AGMSNTH"/>
<keyword evidence="11" id="KW-1185">Reference proteome</keyword>
<dbReference type="InterPro" id="IPR008259">
    <property type="entry name" value="FMN_hydac_DH_AS"/>
</dbReference>
<evidence type="ECO:0000256" key="8">
    <source>
        <dbReference type="PIRSR" id="PIRSR000138-1"/>
    </source>
</evidence>
<feature type="binding site" evidence="9">
    <location>
        <position position="242"/>
    </location>
    <ligand>
        <name>FMN</name>
        <dbReference type="ChEBI" id="CHEBI:58210"/>
    </ligand>
</feature>
<dbReference type="PROSITE" id="PS00557">
    <property type="entry name" value="FMN_HYDROXY_ACID_DH_1"/>
    <property type="match status" value="1"/>
</dbReference>
<dbReference type="PANTHER" id="PTHR10578:SF149">
    <property type="entry name" value="2-HYDROXYACID OXIDASE 2"/>
    <property type="match status" value="1"/>
</dbReference>
<feature type="binding site" evidence="9">
    <location>
        <position position="174"/>
    </location>
    <ligand>
        <name>glyoxylate</name>
        <dbReference type="ChEBI" id="CHEBI:36655"/>
    </ligand>
</feature>
<comment type="similarity">
    <text evidence="5">Belongs to the FMN-dependent alpha-hydroxy acid dehydrogenase family.</text>
</comment>
<evidence type="ECO:0000256" key="5">
    <source>
        <dbReference type="ARBA" id="ARBA00024042"/>
    </source>
</evidence>
<feature type="binding site" evidence="9">
    <location>
        <begin position="320"/>
        <end position="321"/>
    </location>
    <ligand>
        <name>FMN</name>
        <dbReference type="ChEBI" id="CHEBI:58210"/>
    </ligand>
</feature>
<keyword evidence="4" id="KW-0560">Oxidoreductase</keyword>
<evidence type="ECO:0000259" key="10">
    <source>
        <dbReference type="PROSITE" id="PS51349"/>
    </source>
</evidence>
<dbReference type="Pfam" id="PF01070">
    <property type="entry name" value="FMN_dh"/>
    <property type="match status" value="1"/>
</dbReference>
<evidence type="ECO:0000256" key="7">
    <source>
        <dbReference type="ARBA" id="ARBA00029327"/>
    </source>
</evidence>
<evidence type="ECO:0000256" key="6">
    <source>
        <dbReference type="ARBA" id="ARBA00029325"/>
    </source>
</evidence>
<evidence type="ECO:0000313" key="12">
    <source>
        <dbReference type="WBParaSite" id="HCON_00152480-00001"/>
    </source>
</evidence>
<dbReference type="SUPFAM" id="SSF51395">
    <property type="entry name" value="FMN-linked oxidoreductases"/>
    <property type="match status" value="1"/>
</dbReference>
<dbReference type="GO" id="GO:0005782">
    <property type="term" value="C:peroxisomal matrix"/>
    <property type="evidence" value="ECO:0007669"/>
    <property type="project" value="TreeGrafter"/>
</dbReference>
<keyword evidence="2 9" id="KW-0285">Flavoprotein</keyword>
<dbReference type="Proteomes" id="UP000025227">
    <property type="component" value="Unplaced"/>
</dbReference>
<dbReference type="FunFam" id="3.20.20.70:FF:000029">
    <property type="entry name" value="L-lactate dehydrogenase"/>
    <property type="match status" value="1"/>
</dbReference>
<keyword evidence="3 9" id="KW-0288">FMN</keyword>
<feature type="binding site" evidence="9">
    <location>
        <position position="139"/>
    </location>
    <ligand>
        <name>glyoxylate</name>
        <dbReference type="ChEBI" id="CHEBI:36655"/>
    </ligand>
</feature>
<feature type="binding site" evidence="9">
    <location>
        <position position="269"/>
    </location>
    <ligand>
        <name>glyoxylate</name>
        <dbReference type="ChEBI" id="CHEBI:36655"/>
    </ligand>
</feature>
<dbReference type="InterPro" id="IPR013785">
    <property type="entry name" value="Aldolase_TIM"/>
</dbReference>
<protein>
    <submittedName>
        <fullName evidence="12">FMN hydroxy acid dehydrogenase domain-containing protein</fullName>
    </submittedName>
</protein>
<feature type="active site" description="Proton acceptor" evidence="8">
    <location>
        <position position="266"/>
    </location>
</feature>
<feature type="binding site" evidence="9">
    <location>
        <position position="266"/>
    </location>
    <ligand>
        <name>glyoxylate</name>
        <dbReference type="ChEBI" id="CHEBI:36655"/>
    </ligand>
</feature>
<evidence type="ECO:0000256" key="2">
    <source>
        <dbReference type="ARBA" id="ARBA00022630"/>
    </source>
</evidence>
<dbReference type="InterPro" id="IPR037396">
    <property type="entry name" value="FMN_HAD"/>
</dbReference>
<dbReference type="PIRSF" id="PIRSF000138">
    <property type="entry name" value="Al-hdrx_acd_dh"/>
    <property type="match status" value="1"/>
</dbReference>
<name>A0A7I4YW75_HAECO</name>
<dbReference type="PANTHER" id="PTHR10578">
    <property type="entry name" value="S -2-HYDROXY-ACID OXIDASE-RELATED"/>
    <property type="match status" value="1"/>
</dbReference>
<feature type="binding site" evidence="9">
    <location>
        <position position="137"/>
    </location>
    <ligand>
        <name>FMN</name>
        <dbReference type="ChEBI" id="CHEBI:58210"/>
    </ligand>
</feature>
<feature type="binding site" evidence="9">
    <location>
        <begin position="297"/>
        <end position="301"/>
    </location>
    <ligand>
        <name>FMN</name>
        <dbReference type="ChEBI" id="CHEBI:58210"/>
    </ligand>
</feature>
<evidence type="ECO:0000256" key="1">
    <source>
        <dbReference type="ARBA" id="ARBA00001917"/>
    </source>
</evidence>
<sequence length="377" mass="41524">MTPSTTRPPPLTIEDFRMEASTKLKKIARDYYEAGSDDQLTLYRNESAFKRFLIRPRCLRDVSHVDTSVQWYGRKHSFPIGIAPTAFHRMATNDGELSTVEGASATGSVMIASSWSTTSIEEIAMEAKEKKVELWFQLYVYKDKTITSGLVSRAEACGCKALVLTVDTPVLGRRLPDVRNAFTLPDGLRFANFSSLQSSVMPSTEVGASGFMQYVSSQIDPSLNWDVIDWLLRTTKLPIIIKGVMRGDDAEEAVRRGVHGIIVSNHGGRQMDSAPATIEALGEVVRSVKGRVPVFIDGGIRNGRDVFKAIALGASGVFVGRPVLWGLSVEGAKGVTEVIRMLQTEFAHTMQLAGCQSIEEIRQCPDIVVPEQYYAKL</sequence>
<comment type="catalytic activity">
    <reaction evidence="6">
        <text>a (2S)-2-hydroxycarboxylate + O2 = a 2-oxocarboxylate + H2O2</text>
        <dbReference type="Rhea" id="RHEA:16789"/>
        <dbReference type="ChEBI" id="CHEBI:15379"/>
        <dbReference type="ChEBI" id="CHEBI:16240"/>
        <dbReference type="ChEBI" id="CHEBI:35179"/>
        <dbReference type="ChEBI" id="CHEBI:58123"/>
        <dbReference type="EC" id="1.1.3.15"/>
    </reaction>
    <physiologicalReaction direction="left-to-right" evidence="6">
        <dbReference type="Rhea" id="RHEA:16790"/>
    </physiologicalReaction>
</comment>
<feature type="binding site" evidence="9">
    <location>
        <position position="165"/>
    </location>
    <ligand>
        <name>FMN</name>
        <dbReference type="ChEBI" id="CHEBI:58210"/>
    </ligand>
</feature>
<accession>A0A7I4YW75</accession>
<dbReference type="CDD" id="cd02809">
    <property type="entry name" value="alpha_hydroxyacid_oxid_FMN"/>
    <property type="match status" value="1"/>
</dbReference>
<dbReference type="InterPro" id="IPR012133">
    <property type="entry name" value="Alpha-hydoxy_acid_DH_FMN"/>
</dbReference>
<dbReference type="WBParaSite" id="HCON_00152480-00001">
    <property type="protein sequence ID" value="HCON_00152480-00001"/>
    <property type="gene ID" value="HCON_00152480"/>
</dbReference>
<dbReference type="OrthoDB" id="25826at2759"/>
<feature type="domain" description="FMN hydroxy acid dehydrogenase" evidence="10">
    <location>
        <begin position="5"/>
        <end position="371"/>
    </location>
</feature>
<organism evidence="11 12">
    <name type="scientific">Haemonchus contortus</name>
    <name type="common">Barber pole worm</name>
    <dbReference type="NCBI Taxonomy" id="6289"/>
    <lineage>
        <taxon>Eukaryota</taxon>
        <taxon>Metazoa</taxon>
        <taxon>Ecdysozoa</taxon>
        <taxon>Nematoda</taxon>
        <taxon>Chromadorea</taxon>
        <taxon>Rhabditida</taxon>
        <taxon>Rhabditina</taxon>
        <taxon>Rhabditomorpha</taxon>
        <taxon>Strongyloidea</taxon>
        <taxon>Trichostrongylidae</taxon>
        <taxon>Haemonchus</taxon>
    </lineage>
</organism>
<comment type="cofactor">
    <cofactor evidence="1">
        <name>FMN</name>
        <dbReference type="ChEBI" id="CHEBI:58210"/>
    </cofactor>
</comment>
<evidence type="ECO:0000256" key="9">
    <source>
        <dbReference type="PIRSR" id="PIRSR000138-2"/>
    </source>
</evidence>
<dbReference type="AlphaFoldDB" id="A0A7I4YW75"/>
<dbReference type="GO" id="GO:0010181">
    <property type="term" value="F:FMN binding"/>
    <property type="evidence" value="ECO:0007669"/>
    <property type="project" value="InterPro"/>
</dbReference>